<dbReference type="InterPro" id="IPR027417">
    <property type="entry name" value="P-loop_NTPase"/>
</dbReference>
<dbReference type="InterPro" id="IPR038727">
    <property type="entry name" value="NadR/Ttd14_AAA_dom"/>
</dbReference>
<evidence type="ECO:0000313" key="3">
    <source>
        <dbReference type="Proteomes" id="UP001595712"/>
    </source>
</evidence>
<gene>
    <name evidence="2" type="ORF">ACFO8M_20175</name>
</gene>
<dbReference type="RefSeq" id="WP_387978881.1">
    <property type="nucleotide sequence ID" value="NZ_JBHRWO010000020.1"/>
</dbReference>
<accession>A0ABV7Q2D9</accession>
<organism evidence="2 3">
    <name type="scientific">Glycomyces rhizosphaerae</name>
    <dbReference type="NCBI Taxonomy" id="2054422"/>
    <lineage>
        <taxon>Bacteria</taxon>
        <taxon>Bacillati</taxon>
        <taxon>Actinomycetota</taxon>
        <taxon>Actinomycetes</taxon>
        <taxon>Glycomycetales</taxon>
        <taxon>Glycomycetaceae</taxon>
        <taxon>Glycomyces</taxon>
    </lineage>
</organism>
<keyword evidence="3" id="KW-1185">Reference proteome</keyword>
<reference evidence="3" key="1">
    <citation type="journal article" date="2019" name="Int. J. Syst. Evol. Microbiol.">
        <title>The Global Catalogue of Microorganisms (GCM) 10K type strain sequencing project: providing services to taxonomists for standard genome sequencing and annotation.</title>
        <authorList>
            <consortium name="The Broad Institute Genomics Platform"/>
            <consortium name="The Broad Institute Genome Sequencing Center for Infectious Disease"/>
            <person name="Wu L."/>
            <person name="Ma J."/>
        </authorList>
    </citation>
    <scope>NUCLEOTIDE SEQUENCE [LARGE SCALE GENOMIC DNA]</scope>
    <source>
        <strain evidence="3">CGMCC 4.7396</strain>
    </source>
</reference>
<sequence>MRRFILTGAPGAGKTTVARLLAEAGHTVIAEAATDLIETAQAAGEDAPWERGDFCEQIAALQRDRQLAANALAGPVQFFDRSPVCTLAMARFTEQPVGPVLSAELDRISADGIYDQRVLMLDLLGFITPTAVRRVDLAEARRFEQHHVEAYLQHGFTIERVPAADPATRAARITDLTAKAAHA</sequence>
<proteinExistence type="predicted"/>
<comment type="caution">
    <text evidence="2">The sequence shown here is derived from an EMBL/GenBank/DDBJ whole genome shotgun (WGS) entry which is preliminary data.</text>
</comment>
<dbReference type="EMBL" id="JBHRWO010000020">
    <property type="protein sequence ID" value="MFC3494810.1"/>
    <property type="molecule type" value="Genomic_DNA"/>
</dbReference>
<evidence type="ECO:0000313" key="2">
    <source>
        <dbReference type="EMBL" id="MFC3494810.1"/>
    </source>
</evidence>
<dbReference type="Gene3D" id="3.40.50.300">
    <property type="entry name" value="P-loop containing nucleotide triphosphate hydrolases"/>
    <property type="match status" value="1"/>
</dbReference>
<dbReference type="SUPFAM" id="SSF52540">
    <property type="entry name" value="P-loop containing nucleoside triphosphate hydrolases"/>
    <property type="match status" value="1"/>
</dbReference>
<name>A0ABV7Q2D9_9ACTN</name>
<dbReference type="Proteomes" id="UP001595712">
    <property type="component" value="Unassembled WGS sequence"/>
</dbReference>
<dbReference type="Pfam" id="PF13521">
    <property type="entry name" value="AAA_28"/>
    <property type="match status" value="1"/>
</dbReference>
<protein>
    <submittedName>
        <fullName evidence="2">AAA family ATPase</fullName>
    </submittedName>
</protein>
<feature type="domain" description="NadR/Ttd14 AAA" evidence="1">
    <location>
        <begin position="3"/>
        <end position="169"/>
    </location>
</feature>
<evidence type="ECO:0000259" key="1">
    <source>
        <dbReference type="Pfam" id="PF13521"/>
    </source>
</evidence>